<proteinExistence type="predicted"/>
<keyword evidence="1" id="KW-0175">Coiled coil</keyword>
<gene>
    <name evidence="2" type="ORF">QNI16_07235</name>
</gene>
<dbReference type="RefSeq" id="WP_313976844.1">
    <property type="nucleotide sequence ID" value="NZ_JASJOS010000003.1"/>
</dbReference>
<comment type="caution">
    <text evidence="2">The sequence shown here is derived from an EMBL/GenBank/DDBJ whole genome shotgun (WGS) entry which is preliminary data.</text>
</comment>
<dbReference type="Proteomes" id="UP001241110">
    <property type="component" value="Unassembled WGS sequence"/>
</dbReference>
<protein>
    <submittedName>
        <fullName evidence="2">Uncharacterized protein</fullName>
    </submittedName>
</protein>
<reference evidence="2" key="1">
    <citation type="submission" date="2023-05" db="EMBL/GenBank/DDBJ databases">
        <authorList>
            <person name="Zhang X."/>
        </authorList>
    </citation>
    <scope>NUCLEOTIDE SEQUENCE</scope>
    <source>
        <strain evidence="2">YF14B1</strain>
    </source>
</reference>
<evidence type="ECO:0000256" key="1">
    <source>
        <dbReference type="SAM" id="Coils"/>
    </source>
</evidence>
<name>A0AAE3U676_9BACT</name>
<evidence type="ECO:0000313" key="2">
    <source>
        <dbReference type="EMBL" id="MDJ1480272.1"/>
    </source>
</evidence>
<organism evidence="2 3">
    <name type="scientific">Xanthocytophaga flava</name>
    <dbReference type="NCBI Taxonomy" id="3048013"/>
    <lineage>
        <taxon>Bacteria</taxon>
        <taxon>Pseudomonadati</taxon>
        <taxon>Bacteroidota</taxon>
        <taxon>Cytophagia</taxon>
        <taxon>Cytophagales</taxon>
        <taxon>Rhodocytophagaceae</taxon>
        <taxon>Xanthocytophaga</taxon>
    </lineage>
</organism>
<feature type="coiled-coil region" evidence="1">
    <location>
        <begin position="11"/>
        <end position="84"/>
    </location>
</feature>
<dbReference type="EMBL" id="JASJOS010000003">
    <property type="protein sequence ID" value="MDJ1480272.1"/>
    <property type="molecule type" value="Genomic_DNA"/>
</dbReference>
<evidence type="ECO:0000313" key="3">
    <source>
        <dbReference type="Proteomes" id="UP001241110"/>
    </source>
</evidence>
<dbReference type="AlphaFoldDB" id="A0AAE3U676"/>
<accession>A0AAE3U676</accession>
<sequence>MADQTQDSSISKELQEKLATAESQLKAKQAELDTKQAELNTLQTAHSALKTELDTQFKAQEEAVTELLKSNKELQEQLEAAKAATLTASGKLVVKNGKAEYEVGVSSFKWKNKSYQAQELATNKELLKQLVEAKAGFLKAL</sequence>